<dbReference type="InterPro" id="IPR012338">
    <property type="entry name" value="Beta-lactam/transpept-like"/>
</dbReference>
<dbReference type="PRINTS" id="PR00922">
    <property type="entry name" value="DADACBPTASE3"/>
</dbReference>
<dbReference type="PANTHER" id="PTHR30023:SF0">
    <property type="entry name" value="PENICILLIN-SENSITIVE CARBOXYPEPTIDASE A"/>
    <property type="match status" value="1"/>
</dbReference>
<dbReference type="EC" id="3.4.16.4" evidence="4"/>
<dbReference type="Proteomes" id="UP001204015">
    <property type="component" value="Unassembled WGS sequence"/>
</dbReference>
<reference evidence="4 5" key="1">
    <citation type="submission" date="2022-06" db="EMBL/GenBank/DDBJ databases">
        <title>A taxonomic note on the genus Prevotella: Description of four novel genera and emended description of the genera Hallella and Xylanibacter.</title>
        <authorList>
            <person name="Hitch T.C.A."/>
        </authorList>
    </citation>
    <scope>NUCLEOTIDE SEQUENCE [LARGE SCALE GENOMIC DNA]</scope>
    <source>
        <strain evidence="4 5">DSM 100619</strain>
    </source>
</reference>
<dbReference type="InterPro" id="IPR000667">
    <property type="entry name" value="Peptidase_S13"/>
</dbReference>
<evidence type="ECO:0000313" key="4">
    <source>
        <dbReference type="EMBL" id="MCO6024309.1"/>
    </source>
</evidence>
<evidence type="ECO:0000256" key="1">
    <source>
        <dbReference type="ARBA" id="ARBA00006096"/>
    </source>
</evidence>
<feature type="chain" id="PRO_5045366575" evidence="3">
    <location>
        <begin position="24"/>
        <end position="422"/>
    </location>
</feature>
<comment type="caution">
    <text evidence="4">The sequence shown here is derived from an EMBL/GenBank/DDBJ whole genome shotgun (WGS) entry which is preliminary data.</text>
</comment>
<sequence>MKNLRFLLLLAMVVMLIPTKAQVADENIEDNEELQEDSVWADSIDADTVSNLPWPESVQDKIGKLLENSMFQTSQVGMMVWDLNADSCIFKKNERQLMRPGSCMKLLTAITAIDKLGGSYQFKTQMKYTGKIEDHTLTGDVYLVGGMDPRFNSDDLSAFISDLKQMGVDSIHGSIYADKSMKDDDPYGEGWCWDDDNPVLSPLLISRKDRFMDRFISKLKEAGVVFSPFATGTRRCPDDAFTISTRYHSLDQILVRMLKESDNLYAESMYYQIAASTGNRPASAKSARSVERKLIDKLGLDSSRYRLADGSGLSLYNYVSPELIVNLLKYAYQNDNIYMHLNAALPIMGVDGTLEKRMHNAFTRDNVHAKTGTLTGVVSLSGYCTAPNGHILCFSILNQGVMHAVNARAFQDRVCMALCSPQ</sequence>
<gene>
    <name evidence="4" type="primary">dacB</name>
    <name evidence="4" type="ORF">NG821_00355</name>
</gene>
<dbReference type="SUPFAM" id="SSF56601">
    <property type="entry name" value="beta-lactamase/transpeptidase-like"/>
    <property type="match status" value="1"/>
</dbReference>
<keyword evidence="4" id="KW-0121">Carboxypeptidase</keyword>
<keyword evidence="4" id="KW-0645">Protease</keyword>
<evidence type="ECO:0000256" key="3">
    <source>
        <dbReference type="SAM" id="SignalP"/>
    </source>
</evidence>
<dbReference type="Gene3D" id="3.40.710.10">
    <property type="entry name" value="DD-peptidase/beta-lactamase superfamily"/>
    <property type="match status" value="1"/>
</dbReference>
<comment type="similarity">
    <text evidence="1">Belongs to the peptidase S13 family.</text>
</comment>
<dbReference type="NCBIfam" id="TIGR00666">
    <property type="entry name" value="PBP4"/>
    <property type="match status" value="1"/>
</dbReference>
<dbReference type="RefSeq" id="WP_252759746.1">
    <property type="nucleotide sequence ID" value="NZ_JAMXLY010000001.1"/>
</dbReference>
<proteinExistence type="inferred from homology"/>
<protein>
    <submittedName>
        <fullName evidence="4">D-alanyl-D-alanine carboxypeptidase/D-alanyl-D-alanine-endopeptidase</fullName>
        <ecNumber evidence="4">3.4.16.4</ecNumber>
    </submittedName>
</protein>
<keyword evidence="2 4" id="KW-0378">Hydrolase</keyword>
<keyword evidence="3" id="KW-0732">Signal</keyword>
<feature type="signal peptide" evidence="3">
    <location>
        <begin position="1"/>
        <end position="23"/>
    </location>
</feature>
<dbReference type="Pfam" id="PF02113">
    <property type="entry name" value="Peptidase_S13"/>
    <property type="match status" value="2"/>
</dbReference>
<dbReference type="GO" id="GO:0009002">
    <property type="term" value="F:serine-type D-Ala-D-Ala carboxypeptidase activity"/>
    <property type="evidence" value="ECO:0007669"/>
    <property type="project" value="UniProtKB-EC"/>
</dbReference>
<dbReference type="EMBL" id="JAMXLY010000001">
    <property type="protein sequence ID" value="MCO6024309.1"/>
    <property type="molecule type" value="Genomic_DNA"/>
</dbReference>
<name>A0ABT1BTA6_9BACT</name>
<accession>A0ABT1BTA6</accession>
<keyword evidence="5" id="KW-1185">Reference proteome</keyword>
<evidence type="ECO:0000256" key="2">
    <source>
        <dbReference type="ARBA" id="ARBA00022801"/>
    </source>
</evidence>
<dbReference type="PANTHER" id="PTHR30023">
    <property type="entry name" value="D-ALANYL-D-ALANINE CARBOXYPEPTIDASE"/>
    <property type="match status" value="1"/>
</dbReference>
<dbReference type="Gene3D" id="3.50.80.20">
    <property type="entry name" value="D-Ala-D-Ala carboxypeptidase C, peptidase S13"/>
    <property type="match status" value="1"/>
</dbReference>
<organism evidence="4 5">
    <name type="scientific">Segatella cerevisiae</name>
    <dbReference type="NCBI Taxonomy" id="2053716"/>
    <lineage>
        <taxon>Bacteria</taxon>
        <taxon>Pseudomonadati</taxon>
        <taxon>Bacteroidota</taxon>
        <taxon>Bacteroidia</taxon>
        <taxon>Bacteroidales</taxon>
        <taxon>Prevotellaceae</taxon>
        <taxon>Segatella</taxon>
    </lineage>
</organism>
<evidence type="ECO:0000313" key="5">
    <source>
        <dbReference type="Proteomes" id="UP001204015"/>
    </source>
</evidence>